<dbReference type="EMBL" id="CSAJ01000045">
    <property type="protein sequence ID" value="COV62291.1"/>
    <property type="molecule type" value="Genomic_DNA"/>
</dbReference>
<evidence type="ECO:0000313" key="8">
    <source>
        <dbReference type="EMBL" id="COU76384.1"/>
    </source>
</evidence>
<accession>A0A0T7PHN2</accession>
<dbReference type="EMBL" id="CGCX01000993">
    <property type="protein sequence ID" value="CFR86744.1"/>
    <property type="molecule type" value="Genomic_DNA"/>
</dbReference>
<evidence type="ECO:0000313" key="13">
    <source>
        <dbReference type="Proteomes" id="UP000039217"/>
    </source>
</evidence>
<evidence type="ECO:0000313" key="22">
    <source>
        <dbReference type="Proteomes" id="UP000050164"/>
    </source>
</evidence>
<evidence type="ECO:0000313" key="4">
    <source>
        <dbReference type="EMBL" id="CKR35343.1"/>
    </source>
</evidence>
<dbReference type="EMBL" id="CNGE01000036">
    <property type="protein sequence ID" value="CKR67246.1"/>
    <property type="molecule type" value="Genomic_DNA"/>
</dbReference>
<dbReference type="Proteomes" id="UP000038802">
    <property type="component" value="Unassembled WGS sequence"/>
</dbReference>
<evidence type="ECO:0000313" key="9">
    <source>
        <dbReference type="EMBL" id="COV62291.1"/>
    </source>
</evidence>
<evidence type="ECO:0000313" key="20">
    <source>
        <dbReference type="Proteomes" id="UP000048948"/>
    </source>
</evidence>
<dbReference type="Proteomes" id="UP000045842">
    <property type="component" value="Unassembled WGS sequence"/>
</dbReference>
<dbReference type="EMBL" id="CNFT01001021">
    <property type="protein sequence ID" value="CKS73396.1"/>
    <property type="molecule type" value="Genomic_DNA"/>
</dbReference>
<reference evidence="11" key="1">
    <citation type="submission" date="2015-03" db="EMBL/GenBank/DDBJ databases">
        <authorList>
            <person name="Murphy D."/>
        </authorList>
    </citation>
    <scope>NUCLEOTIDE SEQUENCE [LARGE SCALE GENOMIC DNA]</scope>
    <source>
        <strain evidence="11">K00500041</strain>
    </source>
</reference>
<dbReference type="EMBL" id="CSAD01000021">
    <property type="protein sequence ID" value="COU76384.1"/>
    <property type="molecule type" value="Genomic_DNA"/>
</dbReference>
<evidence type="ECO:0000313" key="12">
    <source>
        <dbReference type="Proteomes" id="UP000038802"/>
    </source>
</evidence>
<organism evidence="11 12">
    <name type="scientific">Mycobacterium tuberculosis</name>
    <dbReference type="NCBI Taxonomy" id="1773"/>
    <lineage>
        <taxon>Bacteria</taxon>
        <taxon>Bacillati</taxon>
        <taxon>Actinomycetota</taxon>
        <taxon>Actinomycetes</taxon>
        <taxon>Mycobacteriales</taxon>
        <taxon>Mycobacteriaceae</taxon>
        <taxon>Mycobacterium</taxon>
        <taxon>Mycobacterium tuberculosis complex</taxon>
    </lineage>
</organism>
<evidence type="ECO:0000313" key="16">
    <source>
        <dbReference type="Proteomes" id="UP000046680"/>
    </source>
</evidence>
<evidence type="ECO:0000313" key="6">
    <source>
        <dbReference type="EMBL" id="CKS73396.1"/>
    </source>
</evidence>
<dbReference type="EMBL" id="CQQC01000211">
    <property type="protein sequence ID" value="CNU59874.1"/>
    <property type="molecule type" value="Genomic_DNA"/>
</dbReference>
<dbReference type="Proteomes" id="UP000046680">
    <property type="component" value="Unassembled WGS sequence"/>
</dbReference>
<proteinExistence type="predicted"/>
<dbReference type="Proteomes" id="UP000044938">
    <property type="component" value="Unassembled WGS sequence"/>
</dbReference>
<evidence type="ECO:0000313" key="11">
    <source>
        <dbReference type="EMBL" id="COW43056.1"/>
    </source>
</evidence>
<dbReference type="Proteomes" id="UP000048289">
    <property type="component" value="Unassembled WGS sequence"/>
</dbReference>
<evidence type="ECO:0000313" key="2">
    <source>
        <dbReference type="EMBL" id="CFE82561.1"/>
    </source>
</evidence>
<evidence type="ECO:0000313" key="21">
    <source>
        <dbReference type="Proteomes" id="UP000049023"/>
    </source>
</evidence>
<dbReference type="EMBL" id="CSAE01000518">
    <property type="protein sequence ID" value="COW43056.1"/>
    <property type="molecule type" value="Genomic_DNA"/>
</dbReference>
<dbReference type="Proteomes" id="UP000048948">
    <property type="component" value="Unassembled WGS sequence"/>
</dbReference>
<protein>
    <submittedName>
        <fullName evidence="11">Uncharacterized protein</fullName>
    </submittedName>
</protein>
<dbReference type="Proteomes" id="UP000048600">
    <property type="component" value="Unassembled WGS sequence"/>
</dbReference>
<dbReference type="EMBL" id="CFOE01001218">
    <property type="protein sequence ID" value="CFE49028.1"/>
    <property type="molecule type" value="Genomic_DNA"/>
</dbReference>
<evidence type="ECO:0000313" key="10">
    <source>
        <dbReference type="EMBL" id="COV74358.1"/>
    </source>
</evidence>
<evidence type="ECO:0000313" key="17">
    <source>
        <dbReference type="Proteomes" id="UP000046947"/>
    </source>
</evidence>
<evidence type="ECO:0000313" key="1">
    <source>
        <dbReference type="EMBL" id="CFE49028.1"/>
    </source>
</evidence>
<gene>
    <name evidence="3" type="ORF">ERS007657_02533</name>
    <name evidence="7" type="ORF">ERS007661_00913</name>
    <name evidence="8" type="ORF">ERS007679_00325</name>
    <name evidence="1" type="ORF">ERS007681_04609</name>
    <name evidence="2" type="ORF">ERS007688_04372</name>
    <name evidence="11" type="ORF">ERS007703_03638</name>
    <name evidence="9" type="ORF">ERS007720_00590</name>
    <name evidence="10" type="ORF">ERS007741_00562</name>
    <name evidence="5" type="ORF">ERS027646_00384</name>
    <name evidence="6" type="ORF">ERS027659_03497</name>
    <name evidence="4" type="ORF">ERS027661_01097</name>
</gene>
<dbReference type="Proteomes" id="UP000039217">
    <property type="component" value="Unassembled WGS sequence"/>
</dbReference>
<dbReference type="Proteomes" id="UP000050164">
    <property type="component" value="Unassembled WGS sequence"/>
</dbReference>
<dbReference type="AlphaFoldDB" id="A0A0T7PHN2"/>
<dbReference type="EMBL" id="CHKL01000035">
    <property type="protein sequence ID" value="COV74358.1"/>
    <property type="molecule type" value="Genomic_DNA"/>
</dbReference>
<sequence length="141" mass="14772">MVMPWVGAGKGSPKLGIAAVDPRIQSSPSKRMLMSGSVMVDPGEAGMSSGMVLVCAGIVVAGTRTMGSMWIDSWISSGIAGTSTCGMVKGPISTISWTSNSDMPGMSICSMWMGPRLRVSLRSSRVLPAMSMLKEKPTSPW</sequence>
<dbReference type="Proteomes" id="UP000049023">
    <property type="component" value="Unassembled WGS sequence"/>
</dbReference>
<dbReference type="EMBL" id="CFOH01001270">
    <property type="protein sequence ID" value="CFE82561.1"/>
    <property type="molecule type" value="Genomic_DNA"/>
</dbReference>
<evidence type="ECO:0000313" key="15">
    <source>
        <dbReference type="Proteomes" id="UP000045842"/>
    </source>
</evidence>
<evidence type="ECO:0000313" key="18">
    <source>
        <dbReference type="Proteomes" id="UP000048289"/>
    </source>
</evidence>
<dbReference type="EMBL" id="CNFU01000167">
    <property type="protein sequence ID" value="CKR35343.1"/>
    <property type="molecule type" value="Genomic_DNA"/>
</dbReference>
<dbReference type="Proteomes" id="UP000046947">
    <property type="component" value="Unassembled WGS sequence"/>
</dbReference>
<evidence type="ECO:0000313" key="7">
    <source>
        <dbReference type="EMBL" id="CNU59874.1"/>
    </source>
</evidence>
<evidence type="ECO:0000313" key="14">
    <source>
        <dbReference type="Proteomes" id="UP000044938"/>
    </source>
</evidence>
<name>A0A0T7PHN2_MYCTX</name>
<evidence type="ECO:0000313" key="5">
    <source>
        <dbReference type="EMBL" id="CKR67246.1"/>
    </source>
</evidence>
<evidence type="ECO:0000313" key="3">
    <source>
        <dbReference type="EMBL" id="CFR86744.1"/>
    </source>
</evidence>
<reference evidence="12 13" key="2">
    <citation type="submission" date="2015-03" db="EMBL/GenBank/DDBJ databases">
        <authorList>
            <consortium name="Pathogen Informatics"/>
        </authorList>
    </citation>
    <scope>NUCLEOTIDE SEQUENCE [LARGE SCALE GENOMIC DNA]</scope>
    <source>
        <strain evidence="5 20">Bir 172</strain>
        <strain evidence="6 22">Bir 185</strain>
        <strain evidence="4 21">Bir 187</strain>
        <strain evidence="3 16">C09601061</strain>
        <strain evidence="7 13">D00501624</strain>
        <strain evidence="8 15">G09801536</strain>
        <strain evidence="1 18">G09901357</strain>
        <strain evidence="2 17">H09601792</strain>
        <strain evidence="12">K00500041</strain>
        <strain evidence="9 14">M09401471</strain>
        <strain evidence="10 19">P00601463</strain>
    </source>
</reference>
<evidence type="ECO:0000313" key="19">
    <source>
        <dbReference type="Proteomes" id="UP000048600"/>
    </source>
</evidence>